<reference evidence="3" key="1">
    <citation type="submission" date="2025-05" db="UniProtKB">
        <authorList>
            <consortium name="RefSeq"/>
        </authorList>
    </citation>
    <scope>NUCLEOTIDE SEQUENCE [LARGE SCALE GENOMIC DNA]</scope>
</reference>
<keyword evidence="2" id="KW-1133">Transmembrane helix</keyword>
<evidence type="ECO:0000256" key="1">
    <source>
        <dbReference type="SAM" id="MobiDB-lite"/>
    </source>
</evidence>
<sequence length="1017" mass="110515">MTCWKQVRRDLAQQQRQDSASECITSSNKHGVAADMNGTNGNCSCHKQSRCNRLTCYRNGNSSGSNHRRALPLFITIAVLALATTPTNAAAVRRSIAETTTDTTPNTPLDAAVVIDTTTVNTPLLVDNQTAVVDFQHNVTVAIAVNGTEMETTTVSTGTVRHDNPIVALNTPQDVNNEIAQVVSEEATTDLRVNPKFDYAETVLDENLEDSIRNSVRNAIEFEQEIVAAQVQPLQNETDEEVRRKLRNEVKLIQNALQESSTKSSGAIDVLAELTSTSPDTVRDQPSTTESTTSAHLKTPNNDLSVLFPLQAEEAVSTVKSFVDNQRGARTLNVNGNENEGILNDSGETNLQLTGDEGMQNIEEDKEAQESLLAADKSSLQAKLNRISESALYSHEANEIDEEGLKEQKEFSNGPDHQIKEDDTEPEDKNTKASTEEHSVSAEENNVDNEDSQESVKSQEASSSSVLGEDENASQNQANIENENAETTEKSFSPADLDETEITPAAADESSLSIVLNENLTATEASIVLAEDLPVDLLHLDESDALANEEVATTVEPEGVKSVHIVIKKQGVELEEGALESATVEPIEETTDSVDIVKEELLEEEETTAKPAVTLVNNVEGESEQNVQNDDAAEESSLELENNVSEQAVSEPVETITGHVEENTQNNSEDDKLNKDNNQINEIEQEALELENKSKPTTSEESTQSVDDENALNGIQHLIEINNDIGSQTEKSTTNEDAQISSVDKLTEESTILQEIEPDNEITQSGSTTESIILQETVDNETNLQNKITPKQSGRKHISLLSTTYIPNGELSPTGTSTTEGQSTTLKEFQVNDEDDNSTDDPDIVPLLVGVSAGHGDVTASTKGSRSINTQTHHTMLLTQLDDTMAATLFETFPPHNAGRTLNDHMAAESNGGIGKPLPTRSINDVTSASVFSRSGLIIVICSSIALMFLLVSVVAFFISFQRQHGTLDIEMQEQRCGKDDLDEEDEEVGTCTKLLEIELPKSTIVSASCEELEECL</sequence>
<dbReference type="RefSeq" id="XP_011202635.2">
    <property type="nucleotide sequence ID" value="XM_011204333.4"/>
</dbReference>
<dbReference type="KEGG" id="bdr:105225734"/>
<feature type="compositionally biased region" description="Polar residues" evidence="1">
    <location>
        <begin position="695"/>
        <end position="705"/>
    </location>
</feature>
<feature type="compositionally biased region" description="Low complexity" evidence="1">
    <location>
        <begin position="473"/>
        <end position="482"/>
    </location>
</feature>
<dbReference type="InParanoid" id="A0A6I9V3U2"/>
<feature type="compositionally biased region" description="Basic and acidic residues" evidence="1">
    <location>
        <begin position="417"/>
        <end position="441"/>
    </location>
</feature>
<keyword evidence="3" id="KW-1185">Reference proteome</keyword>
<evidence type="ECO:0000313" key="3">
    <source>
        <dbReference type="Proteomes" id="UP001652620"/>
    </source>
</evidence>
<feature type="transmembrane region" description="Helical" evidence="2">
    <location>
        <begin position="937"/>
        <end position="959"/>
    </location>
</feature>
<dbReference type="GeneID" id="105225734"/>
<organism evidence="3 4">
    <name type="scientific">Bactrocera dorsalis</name>
    <name type="common">Oriental fruit fly</name>
    <name type="synonym">Dacus dorsalis</name>
    <dbReference type="NCBI Taxonomy" id="27457"/>
    <lineage>
        <taxon>Eukaryota</taxon>
        <taxon>Metazoa</taxon>
        <taxon>Ecdysozoa</taxon>
        <taxon>Arthropoda</taxon>
        <taxon>Hexapoda</taxon>
        <taxon>Insecta</taxon>
        <taxon>Pterygota</taxon>
        <taxon>Neoptera</taxon>
        <taxon>Endopterygota</taxon>
        <taxon>Diptera</taxon>
        <taxon>Brachycera</taxon>
        <taxon>Muscomorpha</taxon>
        <taxon>Tephritoidea</taxon>
        <taxon>Tephritidae</taxon>
        <taxon>Bactrocera</taxon>
        <taxon>Bactrocera</taxon>
    </lineage>
</organism>
<feature type="region of interest" description="Disordered" evidence="1">
    <location>
        <begin position="687"/>
        <end position="709"/>
    </location>
</feature>
<feature type="region of interest" description="Disordered" evidence="1">
    <location>
        <begin position="274"/>
        <end position="301"/>
    </location>
</feature>
<dbReference type="OrthoDB" id="7867578at2759"/>
<dbReference type="Proteomes" id="UP001652620">
    <property type="component" value="Chromosome 2"/>
</dbReference>
<evidence type="ECO:0000256" key="2">
    <source>
        <dbReference type="SAM" id="Phobius"/>
    </source>
</evidence>
<evidence type="ECO:0000313" key="4">
    <source>
        <dbReference type="RefSeq" id="XP_011202635.2"/>
    </source>
</evidence>
<keyword evidence="2" id="KW-0812">Transmembrane</keyword>
<proteinExistence type="predicted"/>
<feature type="region of interest" description="Disordered" evidence="1">
    <location>
        <begin position="603"/>
        <end position="652"/>
    </location>
</feature>
<keyword evidence="2" id="KW-0472">Membrane</keyword>
<dbReference type="AlphaFoldDB" id="A0A6I9V3U2"/>
<gene>
    <name evidence="4" type="primary">LOC105225734</name>
</gene>
<accession>A0A6I9V3U2</accession>
<name>A0A6I9V3U2_BACDO</name>
<feature type="region of interest" description="Disordered" evidence="1">
    <location>
        <begin position="331"/>
        <end position="353"/>
    </location>
</feature>
<reference evidence="4" key="2">
    <citation type="submission" date="2025-08" db="UniProtKB">
        <authorList>
            <consortium name="RefSeq"/>
        </authorList>
    </citation>
    <scope>IDENTIFICATION</scope>
    <source>
        <tissue evidence="4">Adult</tissue>
    </source>
</reference>
<feature type="region of interest" description="Disordered" evidence="1">
    <location>
        <begin position="406"/>
        <end position="496"/>
    </location>
</feature>
<protein>
    <submittedName>
        <fullName evidence="4">Enolase-phosphatase E1</fullName>
    </submittedName>
</protein>
<feature type="compositionally biased region" description="Low complexity" evidence="1">
    <location>
        <begin position="455"/>
        <end position="466"/>
    </location>
</feature>